<protein>
    <submittedName>
        <fullName evidence="3">TauD/TfdA family dioxygenase</fullName>
    </submittedName>
</protein>
<dbReference type="InterPro" id="IPR042098">
    <property type="entry name" value="TauD-like_sf"/>
</dbReference>
<organism evidence="3 4">
    <name type="scientific">Photobacterium arenosum</name>
    <dbReference type="NCBI Taxonomy" id="2774143"/>
    <lineage>
        <taxon>Bacteria</taxon>
        <taxon>Pseudomonadati</taxon>
        <taxon>Pseudomonadota</taxon>
        <taxon>Gammaproteobacteria</taxon>
        <taxon>Vibrionales</taxon>
        <taxon>Vibrionaceae</taxon>
        <taxon>Photobacterium</taxon>
    </lineage>
</organism>
<dbReference type="SUPFAM" id="SSF51197">
    <property type="entry name" value="Clavaminate synthase-like"/>
    <property type="match status" value="1"/>
</dbReference>
<feature type="domain" description="TauD/TfdA-like" evidence="2">
    <location>
        <begin position="134"/>
        <end position="310"/>
    </location>
</feature>
<dbReference type="InterPro" id="IPR003819">
    <property type="entry name" value="TauD/TfdA-like"/>
</dbReference>
<evidence type="ECO:0000313" key="3">
    <source>
        <dbReference type="EMBL" id="MBD8513640.1"/>
    </source>
</evidence>
<evidence type="ECO:0000259" key="2">
    <source>
        <dbReference type="Pfam" id="PF02668"/>
    </source>
</evidence>
<dbReference type="Gene3D" id="3.60.130.10">
    <property type="entry name" value="Clavaminate synthase-like"/>
    <property type="match status" value="1"/>
</dbReference>
<evidence type="ECO:0000313" key="4">
    <source>
        <dbReference type="Proteomes" id="UP000649768"/>
    </source>
</evidence>
<accession>A0ABR9BM48</accession>
<proteinExistence type="predicted"/>
<dbReference type="Proteomes" id="UP000649768">
    <property type="component" value="Unassembled WGS sequence"/>
</dbReference>
<keyword evidence="3" id="KW-0223">Dioxygenase</keyword>
<reference evidence="3 4" key="1">
    <citation type="submission" date="2020-09" db="EMBL/GenBank/DDBJ databases">
        <title>Photobacterium sp. CAU 1568 isolated from sand of Sido Beach.</title>
        <authorList>
            <person name="Kim W."/>
        </authorList>
    </citation>
    <scope>NUCLEOTIDE SEQUENCE [LARGE SCALE GENOMIC DNA]</scope>
    <source>
        <strain evidence="3 4">CAU 1568</strain>
    </source>
</reference>
<gene>
    <name evidence="3" type="ORF">IFO68_13245</name>
</gene>
<dbReference type="RefSeq" id="WP_192016333.1">
    <property type="nucleotide sequence ID" value="NZ_JACYTP010000008.1"/>
</dbReference>
<evidence type="ECO:0000256" key="1">
    <source>
        <dbReference type="ARBA" id="ARBA00023002"/>
    </source>
</evidence>
<keyword evidence="4" id="KW-1185">Reference proteome</keyword>
<dbReference type="GO" id="GO:0051213">
    <property type="term" value="F:dioxygenase activity"/>
    <property type="evidence" value="ECO:0007669"/>
    <property type="project" value="UniProtKB-KW"/>
</dbReference>
<dbReference type="Pfam" id="PF02668">
    <property type="entry name" value="TauD"/>
    <property type="match status" value="1"/>
</dbReference>
<keyword evidence="1" id="KW-0560">Oxidoreductase</keyword>
<dbReference type="EMBL" id="JACYTP010000008">
    <property type="protein sequence ID" value="MBD8513640.1"/>
    <property type="molecule type" value="Genomic_DNA"/>
</dbReference>
<comment type="caution">
    <text evidence="3">The sequence shown here is derived from an EMBL/GenBank/DDBJ whole genome shotgun (WGS) entry which is preliminary data.</text>
</comment>
<sequence length="335" mass="38854">MKPFYIFSDNEKKILFDLLNKISVSPYDSYSEFKNKIQSMVRNGCIPWFYVDICKNILEERKNGICEVHVLRNCPIDGEIPELDLNDPVKDKYIKKRTFISESLLELTAILTETPLLSYCDRNDGCFFTDVVARNKYKGKLTGYSDSELVYHNDRTAHKVRADYVTLLGLRCPDGEVTYTGFVHYKDIFSLLSENIIKILKKDYFVTDFDIFSKETNQKNISSEKHPIILDDNSIRYMDTMTSVAEDSPEEAKDALIAFIHALTRADKVKHRIVEGDLLTFSNQYGLHSREKFEVNENESVSSRWLQKTYAFKDKTVADKFSDYWVNDTYGLVAD</sequence>
<name>A0ABR9BM48_9GAMM</name>